<feature type="region of interest" description="Disordered" evidence="1">
    <location>
        <begin position="193"/>
        <end position="336"/>
    </location>
</feature>
<proteinExistence type="predicted"/>
<keyword evidence="3" id="KW-1185">Reference proteome</keyword>
<reference evidence="2 3" key="1">
    <citation type="submission" date="2017-01" db="EMBL/GenBank/DDBJ databases">
        <title>Deconstructing symbiosis and pathogenesis requirements using a combined genomic-metabolomic approach.</title>
        <authorList>
            <person name="Tobias N.J."/>
            <person name="Wolff H."/>
            <person name="Djahanschiri B."/>
            <person name="Ebersberger I."/>
            <person name="Bode H.B."/>
        </authorList>
    </citation>
    <scope>NUCLEOTIDE SEQUENCE [LARGE SCALE GENOMIC DNA]</scope>
    <source>
        <strain evidence="2 3">DSM 4764</strain>
    </source>
</reference>
<accession>A0A1Y2SE88</accession>
<comment type="caution">
    <text evidence="2">The sequence shown here is derived from an EMBL/GenBank/DDBJ whole genome shotgun (WGS) entry which is preliminary data.</text>
</comment>
<feature type="compositionally biased region" description="Low complexity" evidence="1">
    <location>
        <begin position="274"/>
        <end position="291"/>
    </location>
</feature>
<dbReference type="EMBL" id="MUBK01000037">
    <property type="protein sequence ID" value="OTA16998.1"/>
    <property type="molecule type" value="Genomic_DNA"/>
</dbReference>
<dbReference type="RefSeq" id="WP_086114016.1">
    <property type="nucleotide sequence ID" value="NZ_CAWNHF010000142.1"/>
</dbReference>
<feature type="compositionally biased region" description="Polar residues" evidence="1">
    <location>
        <begin position="193"/>
        <end position="246"/>
    </location>
</feature>
<dbReference type="Proteomes" id="UP000194204">
    <property type="component" value="Unassembled WGS sequence"/>
</dbReference>
<feature type="compositionally biased region" description="Polar residues" evidence="1">
    <location>
        <begin position="304"/>
        <end position="316"/>
    </location>
</feature>
<sequence length="336" mass="38031">MNPTLVKKFLLLINCKNQDGTYALQQYVEPSGITNLIIRVDDYHTLADMYGDYLSYLYALGFERKSKNDSDPNRKNLEFILRQDDQNTIPVTIDSYARCILPDINKNTYKRDDKDKPGLKILAESQVQGDLRRHWSVNKALPEQQYRNNAVKFLRQELMLSQPAQTPPVHNPMQPSGFNEQQMQQAMLVSHSQHLQQLAEQSASRNQPGPSGFNSRLQQSNVSIGDQPGTSGLNLPYQQPVHSPTGSVMRRPPSTSQSLAPNPRKRILQRWETEQQNQQTTSTLQQSQTSTAAGSAFHPYRRTAPTSDLSTRNRTPPVQDEPLDLSTRGHGSHGRK</sequence>
<dbReference type="AlphaFoldDB" id="A0A1Y2SE88"/>
<organism evidence="2 3">
    <name type="scientific">Xenorhabdus beddingii</name>
    <dbReference type="NCBI Taxonomy" id="40578"/>
    <lineage>
        <taxon>Bacteria</taxon>
        <taxon>Pseudomonadati</taxon>
        <taxon>Pseudomonadota</taxon>
        <taxon>Gammaproteobacteria</taxon>
        <taxon>Enterobacterales</taxon>
        <taxon>Morganellaceae</taxon>
        <taxon>Xenorhabdus</taxon>
    </lineage>
</organism>
<name>A0A1Y2SE88_9GAMM</name>
<evidence type="ECO:0000313" key="3">
    <source>
        <dbReference type="Proteomes" id="UP000194204"/>
    </source>
</evidence>
<evidence type="ECO:0000313" key="2">
    <source>
        <dbReference type="EMBL" id="OTA16998.1"/>
    </source>
</evidence>
<gene>
    <name evidence="2" type="ORF">Xbed_03392</name>
</gene>
<protein>
    <submittedName>
        <fullName evidence="2">Uncharacterized protein</fullName>
    </submittedName>
</protein>
<evidence type="ECO:0000256" key="1">
    <source>
        <dbReference type="SAM" id="MobiDB-lite"/>
    </source>
</evidence>